<dbReference type="EMBL" id="JAACXV010014575">
    <property type="protein sequence ID" value="KAF7266022.1"/>
    <property type="molecule type" value="Genomic_DNA"/>
</dbReference>
<proteinExistence type="predicted"/>
<comment type="caution">
    <text evidence="2">The sequence shown here is derived from an EMBL/GenBank/DDBJ whole genome shotgun (WGS) entry which is preliminary data.</text>
</comment>
<sequence length="70" mass="7914">MNIYTAIGILSLITLCRSDLEQSRLARDSLSSIEDLLKANQYSQPKVFTRLSLYNDGAIEFYVYTNSSTT</sequence>
<accession>A0A834I303</accession>
<feature type="non-terminal residue" evidence="2">
    <location>
        <position position="1"/>
    </location>
</feature>
<gene>
    <name evidence="2" type="ORF">GWI33_020599</name>
</gene>
<feature type="signal peptide" evidence="1">
    <location>
        <begin position="1"/>
        <end position="18"/>
    </location>
</feature>
<protein>
    <submittedName>
        <fullName evidence="2">Uncharacterized protein</fullName>
    </submittedName>
</protein>
<keyword evidence="1" id="KW-0732">Signal</keyword>
<reference evidence="2" key="1">
    <citation type="submission" date="2020-08" db="EMBL/GenBank/DDBJ databases">
        <title>Genome sequencing and assembly of the red palm weevil Rhynchophorus ferrugineus.</title>
        <authorList>
            <person name="Dias G.B."/>
            <person name="Bergman C.M."/>
            <person name="Manee M."/>
        </authorList>
    </citation>
    <scope>NUCLEOTIDE SEQUENCE</scope>
    <source>
        <strain evidence="2">AA-2017</strain>
        <tissue evidence="2">Whole larva</tissue>
    </source>
</reference>
<evidence type="ECO:0000313" key="3">
    <source>
        <dbReference type="Proteomes" id="UP000625711"/>
    </source>
</evidence>
<evidence type="ECO:0000313" key="2">
    <source>
        <dbReference type="EMBL" id="KAF7266022.1"/>
    </source>
</evidence>
<feature type="chain" id="PRO_5032860564" evidence="1">
    <location>
        <begin position="19"/>
        <end position="70"/>
    </location>
</feature>
<name>A0A834I303_RHYFE</name>
<organism evidence="2 3">
    <name type="scientific">Rhynchophorus ferrugineus</name>
    <name type="common">Red palm weevil</name>
    <name type="synonym">Curculio ferrugineus</name>
    <dbReference type="NCBI Taxonomy" id="354439"/>
    <lineage>
        <taxon>Eukaryota</taxon>
        <taxon>Metazoa</taxon>
        <taxon>Ecdysozoa</taxon>
        <taxon>Arthropoda</taxon>
        <taxon>Hexapoda</taxon>
        <taxon>Insecta</taxon>
        <taxon>Pterygota</taxon>
        <taxon>Neoptera</taxon>
        <taxon>Endopterygota</taxon>
        <taxon>Coleoptera</taxon>
        <taxon>Polyphaga</taxon>
        <taxon>Cucujiformia</taxon>
        <taxon>Curculionidae</taxon>
        <taxon>Dryophthorinae</taxon>
        <taxon>Rhynchophorus</taxon>
    </lineage>
</organism>
<evidence type="ECO:0000256" key="1">
    <source>
        <dbReference type="SAM" id="SignalP"/>
    </source>
</evidence>
<keyword evidence="3" id="KW-1185">Reference proteome</keyword>
<dbReference type="Proteomes" id="UP000625711">
    <property type="component" value="Unassembled WGS sequence"/>
</dbReference>
<dbReference type="AlphaFoldDB" id="A0A834I303"/>